<evidence type="ECO:0000313" key="1">
    <source>
        <dbReference type="EMBL" id="QHN41056.1"/>
    </source>
</evidence>
<dbReference type="EMBL" id="CP045810">
    <property type="protein sequence ID" value="QHN41056.1"/>
    <property type="molecule type" value="Genomic_DNA"/>
</dbReference>
<reference evidence="1" key="1">
    <citation type="journal article" date="2021" name="Nat. Microbiol.">
        <title>Cocultivation of an ultrasmall environmental parasitic bacterium with lytic ability against bacteria associated with wastewater foams.</title>
        <authorList>
            <person name="Batinovic S."/>
            <person name="Rose J.J.A."/>
            <person name="Ratcliffe J."/>
            <person name="Seviour R.J."/>
            <person name="Petrovski S."/>
        </authorList>
    </citation>
    <scope>NUCLEOTIDE SEQUENCE</scope>
    <source>
        <strain evidence="1">CON44</strain>
    </source>
</reference>
<dbReference type="AlphaFoldDB" id="A0A857L5K3"/>
<proteinExistence type="predicted"/>
<protein>
    <submittedName>
        <fullName evidence="1">Uncharacterized protein</fullName>
    </submittedName>
</protein>
<gene>
    <name evidence="1" type="ORF">GII30_19505</name>
</gene>
<name>A0A857L5K3_9ACTN</name>
<dbReference type="RefSeq" id="WP_050942576.1">
    <property type="nucleotide sequence ID" value="NZ_CP045804.1"/>
</dbReference>
<sequence>MVPITLIRYLPGICGIRVVAKVSLIEDMRTKMKRAERGALEFGTGRQFDVDLIESSRITLEIRLIDHEIPDPSGASDESVQRHTRVYFTEPEHLDGCLLALSVQSKCPGPEGLDEQDRHAAAAALRAEDHCARM</sequence>
<organism evidence="1">
    <name type="scientific">Gordonia amarae</name>
    <dbReference type="NCBI Taxonomy" id="36821"/>
    <lineage>
        <taxon>Bacteria</taxon>
        <taxon>Bacillati</taxon>
        <taxon>Actinomycetota</taxon>
        <taxon>Actinomycetes</taxon>
        <taxon>Mycobacteriales</taxon>
        <taxon>Gordoniaceae</taxon>
        <taxon>Gordonia</taxon>
    </lineage>
</organism>
<accession>A0A857L5K3</accession>